<accession>A0A1I3ZND3</accession>
<evidence type="ECO:0000256" key="4">
    <source>
        <dbReference type="ARBA" id="ARBA00023136"/>
    </source>
</evidence>
<dbReference type="InterPro" id="IPR052527">
    <property type="entry name" value="Metal_cation-efflux_comp"/>
</dbReference>
<feature type="transmembrane region" description="Helical" evidence="5">
    <location>
        <begin position="162"/>
        <end position="187"/>
    </location>
</feature>
<proteinExistence type="predicted"/>
<evidence type="ECO:0000256" key="3">
    <source>
        <dbReference type="ARBA" id="ARBA00022989"/>
    </source>
</evidence>
<feature type="transmembrane region" description="Helical" evidence="5">
    <location>
        <begin position="40"/>
        <end position="59"/>
    </location>
</feature>
<feature type="transmembrane region" description="Helical" evidence="5">
    <location>
        <begin position="132"/>
        <end position="150"/>
    </location>
</feature>
<protein>
    <submittedName>
        <fullName evidence="6">Protein-S-isoprenylcysteine O-methyltransferase Ste14</fullName>
    </submittedName>
</protein>
<organism evidence="6 7">
    <name type="scientific">Neomesorhizobium albiziae</name>
    <dbReference type="NCBI Taxonomy" id="335020"/>
    <lineage>
        <taxon>Bacteria</taxon>
        <taxon>Pseudomonadati</taxon>
        <taxon>Pseudomonadota</taxon>
        <taxon>Alphaproteobacteria</taxon>
        <taxon>Hyphomicrobiales</taxon>
        <taxon>Phyllobacteriaceae</taxon>
        <taxon>Neomesorhizobium</taxon>
    </lineage>
</organism>
<dbReference type="GO" id="GO:0032259">
    <property type="term" value="P:methylation"/>
    <property type="evidence" value="ECO:0007669"/>
    <property type="project" value="UniProtKB-KW"/>
</dbReference>
<keyword evidence="6" id="KW-0489">Methyltransferase</keyword>
<feature type="transmembrane region" description="Helical" evidence="5">
    <location>
        <begin position="71"/>
        <end position="90"/>
    </location>
</feature>
<dbReference type="PANTHER" id="PTHR43847">
    <property type="entry name" value="BLL3993 PROTEIN"/>
    <property type="match status" value="1"/>
</dbReference>
<keyword evidence="6" id="KW-0808">Transferase</keyword>
<sequence>MASTWRLALFAIAGTLASLGLAIIGAGGVATFFADPARTAIAFLTIVLLAAALFSGGNLSPGEQEDRSNRWVLVAFGVIGLLNAFLPAYTDRIDFWTIDGDTVRWIGVVLFAVGGVLRLWPVFVLGNRFSGLVAIQPGHSLVTSGIYSVIRNPSYLGLLVNSLGWALAFRSGVGVLLTALTVPPLLARITSEERLLRGHFGAEYDAYCRRTWRLIPGLF</sequence>
<evidence type="ECO:0000313" key="6">
    <source>
        <dbReference type="EMBL" id="SFK45059.1"/>
    </source>
</evidence>
<evidence type="ECO:0000256" key="1">
    <source>
        <dbReference type="ARBA" id="ARBA00004127"/>
    </source>
</evidence>
<dbReference type="InterPro" id="IPR007318">
    <property type="entry name" value="Phopholipid_MeTrfase"/>
</dbReference>
<evidence type="ECO:0000256" key="2">
    <source>
        <dbReference type="ARBA" id="ARBA00022692"/>
    </source>
</evidence>
<keyword evidence="3 5" id="KW-1133">Transmembrane helix</keyword>
<dbReference type="Pfam" id="PF04191">
    <property type="entry name" value="PEMT"/>
    <property type="match status" value="1"/>
</dbReference>
<feature type="transmembrane region" description="Helical" evidence="5">
    <location>
        <begin position="102"/>
        <end position="120"/>
    </location>
</feature>
<feature type="transmembrane region" description="Helical" evidence="5">
    <location>
        <begin position="7"/>
        <end position="34"/>
    </location>
</feature>
<dbReference type="Gene3D" id="1.20.120.1630">
    <property type="match status" value="1"/>
</dbReference>
<dbReference type="GO" id="GO:0012505">
    <property type="term" value="C:endomembrane system"/>
    <property type="evidence" value="ECO:0007669"/>
    <property type="project" value="UniProtKB-SubCell"/>
</dbReference>
<keyword evidence="2 5" id="KW-0812">Transmembrane</keyword>
<dbReference type="PANTHER" id="PTHR43847:SF1">
    <property type="entry name" value="BLL3993 PROTEIN"/>
    <property type="match status" value="1"/>
</dbReference>
<keyword evidence="7" id="KW-1185">Reference proteome</keyword>
<dbReference type="RefSeq" id="WP_149760543.1">
    <property type="nucleotide sequence ID" value="NZ_BSPE01000031.1"/>
</dbReference>
<dbReference type="OrthoDB" id="9816156at2"/>
<dbReference type="Proteomes" id="UP000323300">
    <property type="component" value="Unassembled WGS sequence"/>
</dbReference>
<evidence type="ECO:0000313" key="7">
    <source>
        <dbReference type="Proteomes" id="UP000323300"/>
    </source>
</evidence>
<name>A0A1I3ZND3_9HYPH</name>
<dbReference type="GO" id="GO:0008168">
    <property type="term" value="F:methyltransferase activity"/>
    <property type="evidence" value="ECO:0007669"/>
    <property type="project" value="UniProtKB-KW"/>
</dbReference>
<evidence type="ECO:0000256" key="5">
    <source>
        <dbReference type="SAM" id="Phobius"/>
    </source>
</evidence>
<comment type="subcellular location">
    <subcellularLocation>
        <location evidence="1">Endomembrane system</location>
        <topology evidence="1">Multi-pass membrane protein</topology>
    </subcellularLocation>
</comment>
<reference evidence="6 7" key="1">
    <citation type="submission" date="2016-10" db="EMBL/GenBank/DDBJ databases">
        <authorList>
            <person name="Varghese N."/>
            <person name="Submissions S."/>
        </authorList>
    </citation>
    <scope>NUCLEOTIDE SEQUENCE [LARGE SCALE GENOMIC DNA]</scope>
    <source>
        <strain evidence="6 7">DSM 21822</strain>
    </source>
</reference>
<gene>
    <name evidence="6" type="ORF">SAMN04488498_106191</name>
</gene>
<keyword evidence="4 5" id="KW-0472">Membrane</keyword>
<dbReference type="AlphaFoldDB" id="A0A1I3ZND3"/>
<dbReference type="EMBL" id="FOSL01000006">
    <property type="protein sequence ID" value="SFK45059.1"/>
    <property type="molecule type" value="Genomic_DNA"/>
</dbReference>